<dbReference type="GO" id="GO:0050840">
    <property type="term" value="F:extracellular matrix binding"/>
    <property type="evidence" value="ECO:0007669"/>
    <property type="project" value="TreeGrafter"/>
</dbReference>
<dbReference type="PROSITE" id="PS51642">
    <property type="entry name" value="HEMOPEXIN_2"/>
    <property type="match status" value="4"/>
</dbReference>
<evidence type="ECO:0000256" key="2">
    <source>
        <dbReference type="ARBA" id="ARBA00022525"/>
    </source>
</evidence>
<dbReference type="Gene3D" id="4.10.410.20">
    <property type="match status" value="1"/>
</dbReference>
<evidence type="ECO:0000313" key="10">
    <source>
        <dbReference type="EMBL" id="KAF7700202.1"/>
    </source>
</evidence>
<evidence type="ECO:0000259" key="9">
    <source>
        <dbReference type="PROSITE" id="PS50958"/>
    </source>
</evidence>
<dbReference type="InterPro" id="IPR051298">
    <property type="entry name" value="Heme_transport/Cell_adhesion"/>
</dbReference>
<gene>
    <name evidence="10" type="ORF">HF521_003160</name>
</gene>
<evidence type="ECO:0000256" key="4">
    <source>
        <dbReference type="ARBA" id="ARBA00022737"/>
    </source>
</evidence>
<keyword evidence="5" id="KW-1015">Disulfide bond</keyword>
<dbReference type="PANTHER" id="PTHR22917:SF7">
    <property type="entry name" value="VITRONECTIN A"/>
    <property type="match status" value="1"/>
</dbReference>
<dbReference type="InterPro" id="IPR001212">
    <property type="entry name" value="Somatomedin_B_dom"/>
</dbReference>
<dbReference type="CDD" id="cd00094">
    <property type="entry name" value="HX"/>
    <property type="match status" value="1"/>
</dbReference>
<dbReference type="InterPro" id="IPR000585">
    <property type="entry name" value="Hemopexin-like_dom"/>
</dbReference>
<evidence type="ECO:0000256" key="7">
    <source>
        <dbReference type="PROSITE-ProRule" id="PRU01011"/>
    </source>
</evidence>
<dbReference type="GO" id="GO:0030247">
    <property type="term" value="F:polysaccharide binding"/>
    <property type="evidence" value="ECO:0007669"/>
    <property type="project" value="InterPro"/>
</dbReference>
<dbReference type="GO" id="GO:0033627">
    <property type="term" value="P:cell adhesion mediated by integrin"/>
    <property type="evidence" value="ECO:0007669"/>
    <property type="project" value="TreeGrafter"/>
</dbReference>
<feature type="repeat" description="Hemopexin" evidence="7">
    <location>
        <begin position="215"/>
        <end position="267"/>
    </location>
</feature>
<feature type="domain" description="SMB" evidence="9">
    <location>
        <begin position="20"/>
        <end position="62"/>
    </location>
</feature>
<dbReference type="InterPro" id="IPR020436">
    <property type="entry name" value="SMB_chordata"/>
</dbReference>
<evidence type="ECO:0000256" key="1">
    <source>
        <dbReference type="ARBA" id="ARBA00004613"/>
    </source>
</evidence>
<comment type="caution">
    <text evidence="10">The sequence shown here is derived from an EMBL/GenBank/DDBJ whole genome shotgun (WGS) entry which is preliminary data.</text>
</comment>
<evidence type="ECO:0000256" key="3">
    <source>
        <dbReference type="ARBA" id="ARBA00022729"/>
    </source>
</evidence>
<dbReference type="GO" id="GO:0005178">
    <property type="term" value="F:integrin binding"/>
    <property type="evidence" value="ECO:0007669"/>
    <property type="project" value="TreeGrafter"/>
</dbReference>
<feature type="chain" id="PRO_5035816831" description="SMB domain-containing protein" evidence="8">
    <location>
        <begin position="20"/>
        <end position="509"/>
    </location>
</feature>
<dbReference type="SMART" id="SM00120">
    <property type="entry name" value="HX"/>
    <property type="match status" value="4"/>
</dbReference>
<dbReference type="Pfam" id="PF01033">
    <property type="entry name" value="Somatomedin_B"/>
    <property type="match status" value="1"/>
</dbReference>
<sequence length="509" mass="60123">MKSEPLLLILLALLQTGHTAEESCIERCDSGFDATKQCQCDSLCKYYSSCCTDYESLCDNLTRGDTFPSFPEDEENSTTMAPALSSENMNTVMTLPPFLIKHSASFNTAPPITDPDAEVCSGRPFNSFMQLKNGSLYAFRGRYFFELDGRTVLPGYPKLIEDFWGIKGPIDAAFTRINCQGKTYIFKGSNYWRFDNGVLDEDFPRDIAVGFEKIPGHLDAAFAIPAHNHNGKEKVYFFKGEHYYQYEFKHQPSHEECSQMSSTFPSALFRRYADLYYDRWAEHFSQLFSGFERQYGANHIISKDWIGIKPPVDAVLAGRLYVSPRNLQRPSRRRQDQLGGQYQTQHWNQQMNQQWSQDFNQQGEKQWNQDWNQQWDQQWNQQWNQQQWGTRHRQSRSPFWDTMIERAGSIRQDFSQRFKQDWRNQDRLRNGHQQQYGNNYDYKYAPSEDNIFNRIRWSRPLQSVYFFKGDQYYRFNLQTKRVDFAIPPYPRPIDKYWLGCRERPGAEKR</sequence>
<dbReference type="PRINTS" id="PR00022">
    <property type="entry name" value="SOMATOMEDINB"/>
</dbReference>
<organism evidence="10 11">
    <name type="scientific">Silurus meridionalis</name>
    <name type="common">Southern catfish</name>
    <name type="synonym">Silurus soldatovi meridionalis</name>
    <dbReference type="NCBI Taxonomy" id="175797"/>
    <lineage>
        <taxon>Eukaryota</taxon>
        <taxon>Metazoa</taxon>
        <taxon>Chordata</taxon>
        <taxon>Craniata</taxon>
        <taxon>Vertebrata</taxon>
        <taxon>Euteleostomi</taxon>
        <taxon>Actinopterygii</taxon>
        <taxon>Neopterygii</taxon>
        <taxon>Teleostei</taxon>
        <taxon>Ostariophysi</taxon>
        <taxon>Siluriformes</taxon>
        <taxon>Siluridae</taxon>
        <taxon>Silurus</taxon>
    </lineage>
</organism>
<proteinExistence type="predicted"/>
<evidence type="ECO:0000256" key="8">
    <source>
        <dbReference type="SAM" id="SignalP"/>
    </source>
</evidence>
<dbReference type="GO" id="GO:0007160">
    <property type="term" value="P:cell-matrix adhesion"/>
    <property type="evidence" value="ECO:0007669"/>
    <property type="project" value="TreeGrafter"/>
</dbReference>
<keyword evidence="2" id="KW-0964">Secreted</keyword>
<dbReference type="PANTHER" id="PTHR22917">
    <property type="entry name" value="HEMOPEXIN DOMAIN-CONTAINING PROTEIN"/>
    <property type="match status" value="1"/>
</dbReference>
<feature type="signal peptide" evidence="8">
    <location>
        <begin position="1"/>
        <end position="19"/>
    </location>
</feature>
<dbReference type="Gene3D" id="2.110.10.10">
    <property type="entry name" value="Hemopexin-like domain"/>
    <property type="match status" value="2"/>
</dbReference>
<evidence type="ECO:0000313" key="11">
    <source>
        <dbReference type="Proteomes" id="UP000606274"/>
    </source>
</evidence>
<dbReference type="SMART" id="SM00201">
    <property type="entry name" value="SO"/>
    <property type="match status" value="1"/>
</dbReference>
<dbReference type="InterPro" id="IPR036024">
    <property type="entry name" value="Somatomedin_B-like_dom_sf"/>
</dbReference>
<dbReference type="SUPFAM" id="SSF90188">
    <property type="entry name" value="Somatomedin B domain"/>
    <property type="match status" value="1"/>
</dbReference>
<dbReference type="EMBL" id="JABFDY010000012">
    <property type="protein sequence ID" value="KAF7700202.1"/>
    <property type="molecule type" value="Genomic_DNA"/>
</dbReference>
<reference evidence="10" key="1">
    <citation type="submission" date="2020-08" db="EMBL/GenBank/DDBJ databases">
        <title>Chromosome-level assembly of Southern catfish (Silurus meridionalis) provides insights into visual adaptation to the nocturnal and benthic lifestyles.</title>
        <authorList>
            <person name="Zhang Y."/>
            <person name="Wang D."/>
            <person name="Peng Z."/>
        </authorList>
    </citation>
    <scope>NUCLEOTIDE SEQUENCE</scope>
    <source>
        <strain evidence="10">SWU-2019-XX</strain>
        <tissue evidence="10">Muscle</tissue>
    </source>
</reference>
<feature type="repeat" description="Hemopexin" evidence="7">
    <location>
        <begin position="122"/>
        <end position="166"/>
    </location>
</feature>
<dbReference type="InterPro" id="IPR036375">
    <property type="entry name" value="Hemopexin-like_dom_sf"/>
</dbReference>
<keyword evidence="11" id="KW-1185">Reference proteome</keyword>
<protein>
    <recommendedName>
        <fullName evidence="9">SMB domain-containing protein</fullName>
    </recommendedName>
</protein>
<dbReference type="GO" id="GO:0005044">
    <property type="term" value="F:scavenger receptor activity"/>
    <property type="evidence" value="ECO:0007669"/>
    <property type="project" value="InterPro"/>
</dbReference>
<dbReference type="InterPro" id="IPR018487">
    <property type="entry name" value="Hemopexin-like_repeat"/>
</dbReference>
<evidence type="ECO:0000256" key="6">
    <source>
        <dbReference type="ARBA" id="ARBA00023180"/>
    </source>
</evidence>
<dbReference type="Pfam" id="PF00045">
    <property type="entry name" value="Hemopexin"/>
    <property type="match status" value="3"/>
</dbReference>
<dbReference type="AlphaFoldDB" id="A0A8T0B6R2"/>
<dbReference type="PROSITE" id="PS00524">
    <property type="entry name" value="SMB_1"/>
    <property type="match status" value="1"/>
</dbReference>
<dbReference type="OrthoDB" id="9898692at2759"/>
<keyword evidence="6" id="KW-0325">Glycoprotein</keyword>
<dbReference type="GO" id="GO:0005615">
    <property type="term" value="C:extracellular space"/>
    <property type="evidence" value="ECO:0007669"/>
    <property type="project" value="TreeGrafter"/>
</dbReference>
<feature type="repeat" description="Hemopexin" evidence="7">
    <location>
        <begin position="167"/>
        <end position="214"/>
    </location>
</feature>
<dbReference type="SUPFAM" id="SSF50923">
    <property type="entry name" value="Hemopexin-like domain"/>
    <property type="match status" value="2"/>
</dbReference>
<feature type="repeat" description="Hemopexin" evidence="7">
    <location>
        <begin position="448"/>
        <end position="500"/>
    </location>
</feature>
<comment type="subcellular location">
    <subcellularLocation>
        <location evidence="1">Secreted</location>
    </subcellularLocation>
</comment>
<keyword evidence="3 8" id="KW-0732">Signal</keyword>
<name>A0A8T0B6R2_SILME</name>
<accession>A0A8T0B6R2</accession>
<keyword evidence="4" id="KW-0677">Repeat</keyword>
<dbReference type="GO" id="GO:0006955">
    <property type="term" value="P:immune response"/>
    <property type="evidence" value="ECO:0007669"/>
    <property type="project" value="InterPro"/>
</dbReference>
<dbReference type="Proteomes" id="UP000606274">
    <property type="component" value="Unassembled WGS sequence"/>
</dbReference>
<dbReference type="PROSITE" id="PS50958">
    <property type="entry name" value="SMB_2"/>
    <property type="match status" value="1"/>
</dbReference>
<evidence type="ECO:0000256" key="5">
    <source>
        <dbReference type="ARBA" id="ARBA00023157"/>
    </source>
</evidence>